<evidence type="ECO:0000256" key="13">
    <source>
        <dbReference type="ARBA" id="ARBA00023042"/>
    </source>
</evidence>
<dbReference type="InterPro" id="IPR026890">
    <property type="entry name" value="Mononeg_mRNAcap"/>
</dbReference>
<dbReference type="GO" id="GO:0004482">
    <property type="term" value="F:mRNA 5'-cap (guanine-N7-)-methyltransferase activity"/>
    <property type="evidence" value="ECO:0007669"/>
    <property type="project" value="InterPro"/>
</dbReference>
<feature type="domain" description="RdRp catalytic" evidence="24">
    <location>
        <begin position="636"/>
        <end position="820"/>
    </location>
</feature>
<evidence type="ECO:0000256" key="17">
    <source>
        <dbReference type="ARBA" id="ARBA00024499"/>
    </source>
</evidence>
<keyword evidence="8" id="KW-0548">Nucleotidyltransferase</keyword>
<protein>
    <recommendedName>
        <fullName evidence="3">RNA-directed RNA polymerase</fullName>
        <ecNumber evidence="3">2.7.7.48</ecNumber>
    </recommendedName>
    <alternativeName>
        <fullName evidence="19">Replicase</fullName>
    </alternativeName>
    <alternativeName>
        <fullName evidence="18">Transcriptase</fullName>
    </alternativeName>
</protein>
<evidence type="ECO:0000256" key="22">
    <source>
        <dbReference type="ARBA" id="ARBA00048548"/>
    </source>
</evidence>
<keyword evidence="5" id="KW-0507">mRNA processing</keyword>
<comment type="catalytic activity">
    <reaction evidence="22">
        <text>GTP + H2O = GDP + phosphate + H(+)</text>
        <dbReference type="Rhea" id="RHEA:19669"/>
        <dbReference type="ChEBI" id="CHEBI:15377"/>
        <dbReference type="ChEBI" id="CHEBI:15378"/>
        <dbReference type="ChEBI" id="CHEBI:37565"/>
        <dbReference type="ChEBI" id="CHEBI:43474"/>
        <dbReference type="ChEBI" id="CHEBI:58189"/>
    </reaction>
</comment>
<keyword evidence="7" id="KW-0949">S-adenosyl-L-methionine</keyword>
<name>A0AAD2KPQ8_9RHAB</name>
<evidence type="ECO:0000256" key="6">
    <source>
        <dbReference type="ARBA" id="ARBA00022679"/>
    </source>
</evidence>
<keyword evidence="11" id="KW-0946">Virion</keyword>
<evidence type="ECO:0000256" key="21">
    <source>
        <dbReference type="ARBA" id="ARBA00047370"/>
    </source>
</evidence>
<dbReference type="EMBL" id="BK014480">
    <property type="protein sequence ID" value="DAF42454.1"/>
    <property type="molecule type" value="Viral_cRNA"/>
</dbReference>
<evidence type="ECO:0000313" key="25">
    <source>
        <dbReference type="EMBL" id="DAF42454.1"/>
    </source>
</evidence>
<comment type="catalytic activity">
    <reaction evidence="16">
        <text>a 5'-end triphospho-adenylyl-adenylyl-cytidylyl-adenosine in mRNA + GDP + H(+) = a 5'-end (5'-triphosphoguanosine)-adenylyl-adenylyl-cytidylyl-adenosine in mRNA + diphosphate</text>
        <dbReference type="Rhea" id="RHEA:65436"/>
        <dbReference type="Rhea" id="RHEA-COMP:16797"/>
        <dbReference type="Rhea" id="RHEA-COMP:16799"/>
        <dbReference type="ChEBI" id="CHEBI:15378"/>
        <dbReference type="ChEBI" id="CHEBI:33019"/>
        <dbReference type="ChEBI" id="CHEBI:58189"/>
        <dbReference type="ChEBI" id="CHEBI:156484"/>
        <dbReference type="ChEBI" id="CHEBI:156503"/>
        <dbReference type="EC" id="2.7.7.88"/>
    </reaction>
</comment>
<evidence type="ECO:0000256" key="15">
    <source>
        <dbReference type="ARBA" id="ARBA00023268"/>
    </source>
</evidence>
<dbReference type="EC" id="2.7.7.48" evidence="3"/>
<dbReference type="Pfam" id="PF00946">
    <property type="entry name" value="Mononeg_RNA_pol"/>
    <property type="match status" value="1"/>
</dbReference>
<keyword evidence="4 25" id="KW-0696">RNA-directed RNA polymerase</keyword>
<gene>
    <name evidence="25" type="primary">L</name>
</gene>
<feature type="region of interest" description="Disordered" evidence="23">
    <location>
        <begin position="11"/>
        <end position="34"/>
    </location>
</feature>
<comment type="catalytic activity">
    <reaction evidence="20">
        <text>a 5'-end (5'-triphosphoguanosine)-adenylyl-adenylyl-cytidylyl-adenosine in mRNA + S-adenosyl-L-methionine = a 5'-end (5'-triphosphoguanosine)-(2'-O-methyladenylyl)-adenylyl-cytidylyl-adenosine in mRNA + S-adenosyl-L-homocysteine + H(+)</text>
        <dbReference type="Rhea" id="RHEA:65380"/>
        <dbReference type="Rhea" id="RHEA-COMP:16797"/>
        <dbReference type="Rhea" id="RHEA-COMP:16801"/>
        <dbReference type="ChEBI" id="CHEBI:15378"/>
        <dbReference type="ChEBI" id="CHEBI:57856"/>
        <dbReference type="ChEBI" id="CHEBI:59789"/>
        <dbReference type="ChEBI" id="CHEBI:156482"/>
        <dbReference type="ChEBI" id="CHEBI:156484"/>
    </reaction>
</comment>
<evidence type="ECO:0000256" key="8">
    <source>
        <dbReference type="ARBA" id="ARBA00022695"/>
    </source>
</evidence>
<comment type="catalytic activity">
    <reaction evidence="21">
        <text>a 5'-end (5'-triphosphoguanosine)-adenylyl-adenylyl-cytidylyl-adenosine in mRNA + 2 S-adenosyl-L-methionine = a 5'-end (N(7)-methyl 5'-triphosphoguanosine)-(2'-O-methyladenylyl)-adenylyl-cytidylyl-adenosine in mRNA + 2 S-adenosyl-L-homocysteine + H(+)</text>
        <dbReference type="Rhea" id="RHEA:65376"/>
        <dbReference type="Rhea" id="RHEA-COMP:16797"/>
        <dbReference type="Rhea" id="RHEA-COMP:16798"/>
        <dbReference type="ChEBI" id="CHEBI:15378"/>
        <dbReference type="ChEBI" id="CHEBI:57856"/>
        <dbReference type="ChEBI" id="CHEBI:59789"/>
        <dbReference type="ChEBI" id="CHEBI:156483"/>
        <dbReference type="ChEBI" id="CHEBI:156484"/>
        <dbReference type="EC" id="2.1.1.375"/>
    </reaction>
</comment>
<organism evidence="25 26">
    <name type="scientific">Bacopa monnieri virus 2</name>
    <dbReference type="NCBI Taxonomy" id="2813288"/>
    <lineage>
        <taxon>Viruses</taxon>
        <taxon>Riboviria</taxon>
        <taxon>Orthornavirae</taxon>
        <taxon>Negarnaviricota</taxon>
        <taxon>Haploviricotina</taxon>
        <taxon>Monjiviricetes</taxon>
        <taxon>Mononegavirales</taxon>
        <taxon>Rhabdoviridae</taxon>
        <taxon>Betarhabdovirinae</taxon>
        <taxon>Betanucleorhabdovirus</taxon>
        <taxon>Betanucleorhabdovirus bacopae</taxon>
    </lineage>
</organism>
<evidence type="ECO:0000256" key="23">
    <source>
        <dbReference type="SAM" id="MobiDB-lite"/>
    </source>
</evidence>
<evidence type="ECO:0000256" key="19">
    <source>
        <dbReference type="ARBA" id="ARBA00031012"/>
    </source>
</evidence>
<evidence type="ECO:0000256" key="14">
    <source>
        <dbReference type="ARBA" id="ARBA00023200"/>
    </source>
</evidence>
<proteinExistence type="predicted"/>
<keyword evidence="6" id="KW-0808">Transferase</keyword>
<dbReference type="GO" id="GO:0030430">
    <property type="term" value="C:host cell cytoplasm"/>
    <property type="evidence" value="ECO:0007669"/>
    <property type="project" value="UniProtKB-SubCell"/>
</dbReference>
<reference evidence="25" key="1">
    <citation type="journal article" date="2021" name="Arch. Virol.">
        <title>Mining of the water hyssop (Bacopa monnieri) transcriptome reveals genome sequences of two putative novel rhabdoviruses and a solendovirus.</title>
        <authorList>
            <person name="Sidharthan V.K."/>
            <person name="Baranwal V.K."/>
        </authorList>
    </citation>
    <scope>NUCLEOTIDE SEQUENCE</scope>
    <source>
        <strain evidence="25">India</strain>
    </source>
</reference>
<dbReference type="PROSITE" id="PS50526">
    <property type="entry name" value="RDRP_SSRNA_NEG_NONSEG"/>
    <property type="match status" value="1"/>
</dbReference>
<evidence type="ECO:0000256" key="12">
    <source>
        <dbReference type="ARBA" id="ARBA00022953"/>
    </source>
</evidence>
<dbReference type="Proteomes" id="UP000831585">
    <property type="component" value="Segment"/>
</dbReference>
<dbReference type="InterPro" id="IPR014023">
    <property type="entry name" value="Mononeg_RNA_pol_cat"/>
</dbReference>
<evidence type="ECO:0000256" key="2">
    <source>
        <dbReference type="ARBA" id="ARBA00004328"/>
    </source>
</evidence>
<keyword evidence="10" id="KW-0067">ATP-binding</keyword>
<dbReference type="GO" id="GO:0005524">
    <property type="term" value="F:ATP binding"/>
    <property type="evidence" value="ECO:0007669"/>
    <property type="project" value="UniProtKB-KW"/>
</dbReference>
<keyword evidence="26" id="KW-1185">Reference proteome</keyword>
<sequence>MEDTHWIASMSWAGDDPDDMVQGQDENPKHEVPGSYHCKSALRDHESNMKLFLYKKSYLKLKDLTGSDPYTEEVCLLLPDMWRCFFIKSHGLNRVEDRLAAIHHATPTPAFGNWADHVVGPVMRGDIIRNTLMQEKAIWGSSTDWVEKIDHSVYTKLMVPFESLLKLICFLKASLIVLNYSPVLERPSIGVTLPGVCTSSQEGVYIITYNEYLKVHICGQAVRVSTPVYDQIMQKDLYLTLCDKINERFNVALGASYIELLSRLRDTGNIDERHMSGIVLRIIRWGDDLLYRHKNRAFDLIGKYEAYCVSAILMYDDNNIWACDEFQNNLLLDDEDNAQDLYPHARELCNELNLLTPVGLAEVHGLWRIWGHPIIDLVGGLKKMETTCLKQQSIDKKETKTGERTFKFLFATNYYKKHQHYPLSNATPTHLVDLYLEHMTERDIESIARNKVEDNKRGYIVQCIINNRPINNRDSGYVHADWDDIIFYQNFQTPHSINLATMIKDKAISQTRAELISSVMTRNSVFDSTKRRGVLKWLSEQTLRLKDYLKTVDHEGLAEDDRIIGLYPKERELKTKARFFSLMSYNMRMFITSTEEIIGKYLLPYFPMITMSDTLLSMIIRLYNMTTTIGATDSSVTYSMNIDFSKWNQNMREKTNERIFGNIDRIVGFRRLISRTHEIFRTSYLYLCSGEYIPAIVRGCLTALSPFSRIGDESGKEGLRQKGWTITTVCDIVSLAFIHGVAIELIGGGDNQVLTVTIRSSKKQLSLTYNQQRRIIRERMERFRNALAKKMEKRGLPLKLEETWISHRLLMYNKIMYHDGVPLPGRLKVISRLFSNSNEGIACLGNICSTLGTGYQALSAKDYDPALTWVLSRVFTLINLAQYHLFCPMNGMSRLDKAMLESKKNMREGTGMFGGPLVRTIKPRTKIQEDFSGDRSLDVPDLYIICLYYHKILGGPGIGSPFSYIMKGFPDPLSESLCFNYMVLKGGSYMSKASRTKIENVTRVESSKIQHWEHLLEDPVSVNHNAPSHGIAALREQSSEVIKKAKINNRQFKELITLGDKDYLRKLSQNLCSPDVLEPRLLHDIVGSTLPGYVNTILSKVDQSSTISKLSTTGGIINSIYESEMKYYIYLADKIHVGKGHVITECPTRDAEYLRNLTWKKTIVGVTTPHPAAYLTPSNHGSDSITCDQNYISVLVKRYYPIYEMRRGDFRPYFGSYTKEKFKGSILASAYGDEDLLKRALKIQRLLGWRYKKDTYMYKVIQGILSCVTDADPSKFLPTVEEITGDVEHRYHDMATKHGGIPSNLIKYYTHTSCSTSTFINHSKGARNESLHFQAAIIYCSMMSIMAESRNKKTSQLYHYHECCKTCIQPIVQPEDVDRLPQDVSLISCKTNELMFVEEKDIPVHFHNVVAFHNQQAKREKATGRGVDPTMIMFTEKRERASWFLLAVSTLILSSGVKESAIDLIVAEMSADEIICAIASFVYIQLVKKKKALNNYDVCDVNDVFLENRQVLSKLLYSTAIRSLVMEEGIVEGKKGEGELNVISCLISDANETFCRLLEDAVCKYQDPHFKVCKSLLLVAKTPTTKTCPLCVEFIYSSTWSDTPRHCAVHPAIDEVTVFHLYSLDKLSRFAGPPLSLHQKRKRTGDLFSYIKLARDNKSSRLIRSRLSGFLFRRIPYEDDIREYICGGWSNVRVTTDDTGESDRLNIRYCAAREPPYCPYLPPIESNVLAFVQGTIAILSMASKSGSEVKLAIEVDTTKTSAQMYSKSICMISDVLEHLDDIHVILSFLLDDVKDLEHNNNKLISDICYNVRISGRRSSKLTLIEKGETHMNTPGVIMKNDVTIILNARAIAYTLSDKDMYIYTTSSGAYTQLLELEETLEVSGISAKVDILQPLMTSSYPSPVVLRVTEINPYRRVEGHYISDSKVREVLDAYCPRTDTRITNMIVETSSPSRTLSLVHGVYKKYVSIGSGIVSESTYNRAITCLSTGLYEFALESERTETMNWRCIMIIKIILALRVSTSEDEFNALKYYCGVVGASFKRGTCRRILLHRRVPKSRELGGLINWTRGSFASDLPSIVEEMKEWVSISWKSGHALARYIDI</sequence>
<keyword evidence="12" id="KW-0693">Viral RNA replication</keyword>
<evidence type="ECO:0000256" key="11">
    <source>
        <dbReference type="ARBA" id="ARBA00022844"/>
    </source>
</evidence>
<accession>A0AAD2KPQ8</accession>
<evidence type="ECO:0000259" key="24">
    <source>
        <dbReference type="PROSITE" id="PS50526"/>
    </source>
</evidence>
<evidence type="ECO:0000256" key="20">
    <source>
        <dbReference type="ARBA" id="ARBA00047332"/>
    </source>
</evidence>
<dbReference type="GO" id="GO:0044423">
    <property type="term" value="C:virion component"/>
    <property type="evidence" value="ECO:0007669"/>
    <property type="project" value="UniProtKB-KW"/>
</dbReference>
<dbReference type="KEGG" id="vg:80537167"/>
<dbReference type="GO" id="GO:0003968">
    <property type="term" value="F:RNA-directed RNA polymerase activity"/>
    <property type="evidence" value="ECO:0007669"/>
    <property type="project" value="UniProtKB-KW"/>
</dbReference>
<evidence type="ECO:0000256" key="3">
    <source>
        <dbReference type="ARBA" id="ARBA00012494"/>
    </source>
</evidence>
<evidence type="ECO:0000256" key="5">
    <source>
        <dbReference type="ARBA" id="ARBA00022664"/>
    </source>
</evidence>
<keyword evidence="9" id="KW-0547">Nucleotide-binding</keyword>
<comment type="catalytic activity">
    <reaction evidence="17">
        <text>a 5'-end (5'-triphosphoguanosine)-(2'-O-methyladenylyl)-adenylyl-cytidylyl-adenosine in mRNA + S-adenosyl-L-methionine = a 5'-end (N(7)-methyl 5'-triphosphoguanosine)-(2'-O-methyladenylyl)-adenylyl-cytidylyl-adenosine in mRNA + S-adenosyl-L-homocysteine</text>
        <dbReference type="Rhea" id="RHEA:65440"/>
        <dbReference type="Rhea" id="RHEA-COMP:16798"/>
        <dbReference type="Rhea" id="RHEA-COMP:16801"/>
        <dbReference type="ChEBI" id="CHEBI:57856"/>
        <dbReference type="ChEBI" id="CHEBI:59789"/>
        <dbReference type="ChEBI" id="CHEBI:156482"/>
        <dbReference type="ChEBI" id="CHEBI:156483"/>
    </reaction>
</comment>
<evidence type="ECO:0000256" key="16">
    <source>
        <dbReference type="ARBA" id="ARBA00024494"/>
    </source>
</evidence>
<keyword evidence="15" id="KW-0511">Multifunctional enzyme</keyword>
<comment type="subcellular location">
    <subcellularLocation>
        <location evidence="1">Host cytoplasm</location>
    </subcellularLocation>
    <subcellularLocation>
        <location evidence="2">Virion</location>
    </subcellularLocation>
</comment>
<evidence type="ECO:0000256" key="9">
    <source>
        <dbReference type="ARBA" id="ARBA00022741"/>
    </source>
</evidence>
<evidence type="ECO:0000256" key="18">
    <source>
        <dbReference type="ARBA" id="ARBA00030436"/>
    </source>
</evidence>
<evidence type="ECO:0000256" key="7">
    <source>
        <dbReference type="ARBA" id="ARBA00022691"/>
    </source>
</evidence>
<dbReference type="GeneID" id="80537167"/>
<evidence type="ECO:0000313" key="26">
    <source>
        <dbReference type="Proteomes" id="UP000831585"/>
    </source>
</evidence>
<evidence type="ECO:0000256" key="1">
    <source>
        <dbReference type="ARBA" id="ARBA00004192"/>
    </source>
</evidence>
<dbReference type="Pfam" id="PF14318">
    <property type="entry name" value="Mononeg_mRNAcap"/>
    <property type="match status" value="1"/>
</dbReference>
<keyword evidence="13" id="KW-0506">mRNA capping</keyword>
<dbReference type="RefSeq" id="YP_010798894.1">
    <property type="nucleotide sequence ID" value="NC_076532.1"/>
</dbReference>
<keyword evidence="14" id="KW-1035">Host cytoplasm</keyword>
<evidence type="ECO:0000256" key="4">
    <source>
        <dbReference type="ARBA" id="ARBA00022484"/>
    </source>
</evidence>
<evidence type="ECO:0000256" key="10">
    <source>
        <dbReference type="ARBA" id="ARBA00022840"/>
    </source>
</evidence>